<evidence type="ECO:0000313" key="2">
    <source>
        <dbReference type="Proteomes" id="UP000035720"/>
    </source>
</evidence>
<keyword evidence="2" id="KW-1185">Reference proteome</keyword>
<dbReference type="RefSeq" id="WP_268806950.1">
    <property type="nucleotide sequence ID" value="NZ_HF571038.1"/>
</dbReference>
<proteinExistence type="predicted"/>
<dbReference type="Gene3D" id="1.25.40.10">
    <property type="entry name" value="Tetratricopeptide repeat domain"/>
    <property type="match status" value="1"/>
</dbReference>
<dbReference type="AlphaFoldDB" id="A0A077M669"/>
<dbReference type="InterPro" id="IPR011990">
    <property type="entry name" value="TPR-like_helical_dom_sf"/>
</dbReference>
<dbReference type="STRING" id="1193518.BN13_140061"/>
<protein>
    <recommendedName>
        <fullName evidence="3">Transcriptional regulator</fullName>
    </recommendedName>
</protein>
<comment type="caution">
    <text evidence="1">The sequence shown here is derived from an EMBL/GenBank/DDBJ whole genome shotgun (WGS) entry which is preliminary data.</text>
</comment>
<dbReference type="SUPFAM" id="SSF48452">
    <property type="entry name" value="TPR-like"/>
    <property type="match status" value="2"/>
</dbReference>
<accession>A0A077M669</accession>
<sequence>MFVERVQASAPTLTLAGHEEQVCRVVRLLDGVPLALELAAARVRLLGLTGVEDGLRAGLDILSSTAPDLPARQRTISGTIEWSYSRLSDDARRLCHRVALFERGFTIEAVEAIASDLPNVLELLGELLDARLIRSVAARVGIRFVALGTVRTFAAARLAGEPHLAEHRRHLARHLLAQTRTLADCGPTAAVDIARFDENAADIEAAIRAARERGEVSLATDLVVASTPWWLASGRAREGRDLSHDVRTLVGDGGPVELALRLASAQLAYHLTDWPSAISHATAARDLAIATGDRAAEATAACYLGAALVVTGSPERGQELARAAYDLASDLALYPITAVALSAQAIACAIRGDFDGERRHYERRLAVVRARQDNARTADTLNTLAEIALDADDPTGAYDLAGAARDLAGVAFPPEARDATITLARAALLLGRPAEAADLLQTGLTQAERSGQSLALAQCIRVGAGLATISGQAAVAVRLFAAAQEVSASPNGTTIPVESDFATQLAHARDELGQTAARQAWLLGEIAGLPETKRSVMAVIASHRDTLSTR</sequence>
<organism evidence="1 2">
    <name type="scientific">Nostocoides jenkinsii Ben 74</name>
    <dbReference type="NCBI Taxonomy" id="1193518"/>
    <lineage>
        <taxon>Bacteria</taxon>
        <taxon>Bacillati</taxon>
        <taxon>Actinomycetota</taxon>
        <taxon>Actinomycetes</taxon>
        <taxon>Micrococcales</taxon>
        <taxon>Intrasporangiaceae</taxon>
        <taxon>Nostocoides</taxon>
    </lineage>
</organism>
<evidence type="ECO:0008006" key="3">
    <source>
        <dbReference type="Google" id="ProtNLM"/>
    </source>
</evidence>
<dbReference type="PANTHER" id="PTHR47691:SF3">
    <property type="entry name" value="HTH-TYPE TRANSCRIPTIONAL REGULATOR RV0890C-RELATED"/>
    <property type="match status" value="1"/>
</dbReference>
<dbReference type="PANTHER" id="PTHR47691">
    <property type="entry name" value="REGULATOR-RELATED"/>
    <property type="match status" value="1"/>
</dbReference>
<dbReference type="Proteomes" id="UP000035720">
    <property type="component" value="Unassembled WGS sequence"/>
</dbReference>
<evidence type="ECO:0000313" key="1">
    <source>
        <dbReference type="EMBL" id="CCI52069.1"/>
    </source>
</evidence>
<name>A0A077M669_9MICO</name>
<dbReference type="EMBL" id="CAJC01000046">
    <property type="protein sequence ID" value="CCI52069.1"/>
    <property type="molecule type" value="Genomic_DNA"/>
</dbReference>
<gene>
    <name evidence="1" type="ORF">BN13_140061</name>
</gene>
<reference evidence="1 2" key="1">
    <citation type="journal article" date="2013" name="ISME J.">
        <title>A metabolic model for members of the genus Tetrasphaera involved in enhanced biological phosphorus removal.</title>
        <authorList>
            <person name="Kristiansen R."/>
            <person name="Nguyen H.T.T."/>
            <person name="Saunders A.M."/>
            <person name="Nielsen J.L."/>
            <person name="Wimmer R."/>
            <person name="Le V.Q."/>
            <person name="McIlroy S.J."/>
            <person name="Petrovski S."/>
            <person name="Seviour R.J."/>
            <person name="Calteau A."/>
            <person name="Nielsen K.L."/>
            <person name="Nielsen P.H."/>
        </authorList>
    </citation>
    <scope>NUCLEOTIDE SEQUENCE [LARGE SCALE GENOMIC DNA]</scope>
    <source>
        <strain evidence="1 2">Ben 74</strain>
    </source>
</reference>